<accession>A0A0M0HJN9</accession>
<dbReference type="EMBL" id="LHPJ01000017">
    <property type="protein sequence ID" value="KOO02290.1"/>
    <property type="molecule type" value="Genomic_DNA"/>
</dbReference>
<comment type="caution">
    <text evidence="1">The sequence shown here is derived from an EMBL/GenBank/DDBJ whole genome shotgun (WGS) entry which is preliminary data.</text>
</comment>
<evidence type="ECO:0000313" key="2">
    <source>
        <dbReference type="Proteomes" id="UP000037515"/>
    </source>
</evidence>
<dbReference type="PATRIC" id="fig|693.5.peg.3286"/>
<proteinExistence type="predicted"/>
<sequence>MSSEIHAHAVLNLLKECPMSEAELRHAVTNEFGQDVRFRTCKLSGFDLDALLAFFIKRDKIVQAEGKWHVNAARICNH</sequence>
<gene>
    <name evidence="1" type="ORF">AKJ17_16135</name>
</gene>
<dbReference type="Proteomes" id="UP000037515">
    <property type="component" value="Unassembled WGS sequence"/>
</dbReference>
<keyword evidence="2" id="KW-1185">Reference proteome</keyword>
<dbReference type="AlphaFoldDB" id="A0A0M0HJN9"/>
<dbReference type="Pfam" id="PF10678">
    <property type="entry name" value="DUF2492"/>
    <property type="match status" value="1"/>
</dbReference>
<reference evidence="2" key="1">
    <citation type="submission" date="2015-08" db="EMBL/GenBank/DDBJ databases">
        <title>Vibrio galatheae sp. nov., a novel member of the Vibrionaceae family isolated from the Solomon Islands.</title>
        <authorList>
            <person name="Giubergia S."/>
            <person name="Machado H."/>
            <person name="Mateiu R.V."/>
            <person name="Gram L."/>
        </authorList>
    </citation>
    <scope>NUCLEOTIDE SEQUENCE [LARGE SCALE GENOMIC DNA]</scope>
    <source>
        <strain evidence="2">DSM 19584</strain>
    </source>
</reference>
<dbReference type="InterPro" id="IPR019620">
    <property type="entry name" value="Metal-bd_prot_put"/>
</dbReference>
<organism evidence="1 2">
    <name type="scientific">Vibrio nereis</name>
    <dbReference type="NCBI Taxonomy" id="693"/>
    <lineage>
        <taxon>Bacteria</taxon>
        <taxon>Pseudomonadati</taxon>
        <taxon>Pseudomonadota</taxon>
        <taxon>Gammaproteobacteria</taxon>
        <taxon>Vibrionales</taxon>
        <taxon>Vibrionaceae</taxon>
        <taxon>Vibrio</taxon>
    </lineage>
</organism>
<evidence type="ECO:0008006" key="3">
    <source>
        <dbReference type="Google" id="ProtNLM"/>
    </source>
</evidence>
<dbReference type="RefSeq" id="WP_053396848.1">
    <property type="nucleotide sequence ID" value="NZ_CANLZT010000019.1"/>
</dbReference>
<protein>
    <recommendedName>
        <fullName evidence="3">Metal-binding protein</fullName>
    </recommendedName>
</protein>
<dbReference type="OrthoDB" id="285410at2"/>
<dbReference type="NCBIfam" id="TIGR03853">
    <property type="entry name" value="matur_matur"/>
    <property type="match status" value="1"/>
</dbReference>
<evidence type="ECO:0000313" key="1">
    <source>
        <dbReference type="EMBL" id="KOO02290.1"/>
    </source>
</evidence>
<dbReference type="STRING" id="693.AKJ17_16135"/>
<name>A0A0M0HJN9_VIBNE</name>